<sequence>MKRKSPLFFPGILKAISQLQKSRGTTEAQILDYVQRLMLVINPSPTSTQRLRNVPKQVKSALKHATKLGLVKQKGGRYLLTIDQLNQTGKPKTNFPRVRTSPRTTALTIKTRTLKTAGGSQPDKACPHCRKGRRRRTRARRGRSRRRRRTHRAAQLDDNGLDSKESLGSDSLTL</sequence>
<evidence type="ECO:0000313" key="3">
    <source>
        <dbReference type="Proteomes" id="UP000410492"/>
    </source>
</evidence>
<dbReference type="Proteomes" id="UP000410492">
    <property type="component" value="Unassembled WGS sequence"/>
</dbReference>
<evidence type="ECO:0000256" key="1">
    <source>
        <dbReference type="SAM" id="MobiDB-lite"/>
    </source>
</evidence>
<keyword evidence="3" id="KW-1185">Reference proteome</keyword>
<dbReference type="AlphaFoldDB" id="A0A653BID8"/>
<name>A0A653BID8_CALMS</name>
<accession>A0A653BID8</accession>
<feature type="region of interest" description="Disordered" evidence="1">
    <location>
        <begin position="114"/>
        <end position="174"/>
    </location>
</feature>
<protein>
    <recommendedName>
        <fullName evidence="4">H15 domain-containing protein</fullName>
    </recommendedName>
</protein>
<reference evidence="2 3" key="1">
    <citation type="submission" date="2019-01" db="EMBL/GenBank/DDBJ databases">
        <authorList>
            <person name="Sayadi A."/>
        </authorList>
    </citation>
    <scope>NUCLEOTIDE SEQUENCE [LARGE SCALE GENOMIC DNA]</scope>
</reference>
<dbReference type="EMBL" id="CAACVG010001391">
    <property type="protein sequence ID" value="VEN35253.1"/>
    <property type="molecule type" value="Genomic_DNA"/>
</dbReference>
<dbReference type="OrthoDB" id="6754815at2759"/>
<evidence type="ECO:0000313" key="2">
    <source>
        <dbReference type="EMBL" id="VEN35253.1"/>
    </source>
</evidence>
<gene>
    <name evidence="2" type="ORF">CALMAC_LOCUS1210</name>
</gene>
<feature type="compositionally biased region" description="Basic residues" evidence="1">
    <location>
        <begin position="127"/>
        <end position="152"/>
    </location>
</feature>
<proteinExistence type="predicted"/>
<evidence type="ECO:0008006" key="4">
    <source>
        <dbReference type="Google" id="ProtNLM"/>
    </source>
</evidence>
<organism evidence="2 3">
    <name type="scientific">Callosobruchus maculatus</name>
    <name type="common">Southern cowpea weevil</name>
    <name type="synonym">Pulse bruchid</name>
    <dbReference type="NCBI Taxonomy" id="64391"/>
    <lineage>
        <taxon>Eukaryota</taxon>
        <taxon>Metazoa</taxon>
        <taxon>Ecdysozoa</taxon>
        <taxon>Arthropoda</taxon>
        <taxon>Hexapoda</taxon>
        <taxon>Insecta</taxon>
        <taxon>Pterygota</taxon>
        <taxon>Neoptera</taxon>
        <taxon>Endopterygota</taxon>
        <taxon>Coleoptera</taxon>
        <taxon>Polyphaga</taxon>
        <taxon>Cucujiformia</taxon>
        <taxon>Chrysomeloidea</taxon>
        <taxon>Chrysomelidae</taxon>
        <taxon>Bruchinae</taxon>
        <taxon>Bruchini</taxon>
        <taxon>Callosobruchus</taxon>
    </lineage>
</organism>